<dbReference type="GO" id="GO:0015707">
    <property type="term" value="P:nitrite transport"/>
    <property type="evidence" value="ECO:0007669"/>
    <property type="project" value="TreeGrafter"/>
</dbReference>
<dbReference type="Pfam" id="PF01613">
    <property type="entry name" value="Flavin_Reduct"/>
    <property type="match status" value="1"/>
</dbReference>
<evidence type="ECO:0000256" key="1">
    <source>
        <dbReference type="ARBA" id="ARBA00004141"/>
    </source>
</evidence>
<dbReference type="Gene3D" id="2.30.110.10">
    <property type="entry name" value="Electron Transport, Fmn-binding Protein, Chain A"/>
    <property type="match status" value="1"/>
</dbReference>
<dbReference type="InterPro" id="IPR023271">
    <property type="entry name" value="Aquaporin-like"/>
</dbReference>
<dbReference type="InterPro" id="IPR000292">
    <property type="entry name" value="For/NO2_transpt"/>
</dbReference>
<evidence type="ECO:0000256" key="2">
    <source>
        <dbReference type="ARBA" id="ARBA00022692"/>
    </source>
</evidence>
<comment type="similarity">
    <text evidence="5">Belongs to the FNT transporter (TC 1.A.16) family.</text>
</comment>
<dbReference type="Pfam" id="PF01226">
    <property type="entry name" value="Form_Nir_trans"/>
    <property type="match status" value="1"/>
</dbReference>
<evidence type="ECO:0000256" key="4">
    <source>
        <dbReference type="ARBA" id="ARBA00023136"/>
    </source>
</evidence>
<reference evidence="9 10" key="1">
    <citation type="submission" date="2017-02" db="EMBL/GenBank/DDBJ databases">
        <authorList>
            <person name="Peterson S.W."/>
        </authorList>
    </citation>
    <scope>NUCLEOTIDE SEQUENCE [LARGE SCALE GENOMIC DNA]</scope>
    <source>
        <strain evidence="9 10">CIP104813</strain>
    </source>
</reference>
<dbReference type="GO" id="GO:0005886">
    <property type="term" value="C:plasma membrane"/>
    <property type="evidence" value="ECO:0007669"/>
    <property type="project" value="TreeGrafter"/>
</dbReference>
<evidence type="ECO:0000256" key="5">
    <source>
        <dbReference type="ARBA" id="ARBA00049660"/>
    </source>
</evidence>
<dbReference type="Proteomes" id="UP000195981">
    <property type="component" value="Unassembled WGS sequence"/>
</dbReference>
<keyword evidence="4 7" id="KW-0472">Membrane</keyword>
<evidence type="ECO:0000259" key="8">
    <source>
        <dbReference type="SMART" id="SM00903"/>
    </source>
</evidence>
<protein>
    <submittedName>
        <fullName evidence="9">Formate/nitrite transporter family protein</fullName>
    </submittedName>
</protein>
<name>A0A1X6X201_9MICO</name>
<feature type="transmembrane region" description="Helical" evidence="7">
    <location>
        <begin position="430"/>
        <end position="461"/>
    </location>
</feature>
<feature type="transmembrane region" description="Helical" evidence="7">
    <location>
        <begin position="397"/>
        <end position="418"/>
    </location>
</feature>
<evidence type="ECO:0000313" key="9">
    <source>
        <dbReference type="EMBL" id="SLM92619.1"/>
    </source>
</evidence>
<dbReference type="OrthoDB" id="9792858at2"/>
<keyword evidence="2 7" id="KW-0812">Transmembrane</keyword>
<dbReference type="PANTHER" id="PTHR30520:SF6">
    <property type="entry name" value="FORMATE_NITRATE FAMILY TRANSPORTER (EUROFUNG)"/>
    <property type="match status" value="1"/>
</dbReference>
<dbReference type="PANTHER" id="PTHR30520">
    <property type="entry name" value="FORMATE TRANSPORTER-RELATED"/>
    <property type="match status" value="1"/>
</dbReference>
<feature type="transmembrane region" description="Helical" evidence="7">
    <location>
        <begin position="272"/>
        <end position="292"/>
    </location>
</feature>
<dbReference type="EMBL" id="FWFG01000069">
    <property type="protein sequence ID" value="SLM92619.1"/>
    <property type="molecule type" value="Genomic_DNA"/>
</dbReference>
<dbReference type="SMART" id="SM00903">
    <property type="entry name" value="Flavin_Reduct"/>
    <property type="match status" value="1"/>
</dbReference>
<dbReference type="InterPro" id="IPR002563">
    <property type="entry name" value="Flavin_Rdtase-like_dom"/>
</dbReference>
<dbReference type="RefSeq" id="WP_087104365.1">
    <property type="nucleotide sequence ID" value="NZ_FWFG01000069.1"/>
</dbReference>
<feature type="compositionally biased region" description="Low complexity" evidence="6">
    <location>
        <begin position="208"/>
        <end position="225"/>
    </location>
</feature>
<keyword evidence="10" id="KW-1185">Reference proteome</keyword>
<proteinExistence type="inferred from homology"/>
<feature type="transmembrane region" description="Helical" evidence="7">
    <location>
        <begin position="304"/>
        <end position="337"/>
    </location>
</feature>
<accession>A0A1X6X201</accession>
<dbReference type="GO" id="GO:0016646">
    <property type="term" value="F:oxidoreductase activity, acting on the CH-NH group of donors, NAD or NADP as acceptor"/>
    <property type="evidence" value="ECO:0007669"/>
    <property type="project" value="UniProtKB-ARBA"/>
</dbReference>
<keyword evidence="3 7" id="KW-1133">Transmembrane helix</keyword>
<sequence>MPLTSTPTAEHPVHEDWTRSVAVDPTVMRSVMGAFPTGVTIVTTTLGGRPVGMTVSSFTSVSLDPPLLLVCVARTAGTLPAFRVGRHLAVNVLSRSQASLARRFASRVEDRFEGVDHVPGLHGAPLLAGTSAWVSGYTERIYDAGDHVILLIRAVELHRSEEQPLLYHSGTMHDWVPPERLPEGSTPRPVPDPVRPCHIPARKASLVPAETASPPATAPRAPAPEGDVRPVPPALATDATAASHLEPFGIPEMVDRVVAVALEKAHHPRSMLVRALIGGAMVAFGVILSVNVSTGITVPGIASLVMGLAFGFSFVLILVSGASLITADMAAGLVAVLDRRLGVLSYLCFLALGLVGNLAGALALIGVAAAAGGPYLTEGFARRAAAIGTAKAGEGPVAALLLAVLCTWFLQTAMFLFFKARTDVARMGFAFYGPFAFVAAGTQHVIANIAFIGLPLLLAAFHPGQVLDPGLTWGLGEHGMLRNLALTTVGNFVGGALLVAVPFRHAARLMQRGL</sequence>
<dbReference type="Gene3D" id="1.20.1080.10">
    <property type="entry name" value="Glycerol uptake facilitator protein"/>
    <property type="match status" value="1"/>
</dbReference>
<organism evidence="9 10">
    <name type="scientific">Brachybacterium nesterenkovii</name>
    <dbReference type="NCBI Taxonomy" id="47847"/>
    <lineage>
        <taxon>Bacteria</taxon>
        <taxon>Bacillati</taxon>
        <taxon>Actinomycetota</taxon>
        <taxon>Actinomycetes</taxon>
        <taxon>Micrococcales</taxon>
        <taxon>Dermabacteraceae</taxon>
        <taxon>Brachybacterium</taxon>
    </lineage>
</organism>
<evidence type="ECO:0000256" key="7">
    <source>
        <dbReference type="SAM" id="Phobius"/>
    </source>
</evidence>
<evidence type="ECO:0000313" key="10">
    <source>
        <dbReference type="Proteomes" id="UP000195981"/>
    </source>
</evidence>
<dbReference type="InterPro" id="IPR012349">
    <property type="entry name" value="Split_barrel_FMN-bd"/>
</dbReference>
<evidence type="ECO:0000256" key="6">
    <source>
        <dbReference type="SAM" id="MobiDB-lite"/>
    </source>
</evidence>
<feature type="transmembrane region" description="Helical" evidence="7">
    <location>
        <begin position="481"/>
        <end position="503"/>
    </location>
</feature>
<feature type="transmembrane region" description="Helical" evidence="7">
    <location>
        <begin position="344"/>
        <end position="377"/>
    </location>
</feature>
<comment type="subcellular location">
    <subcellularLocation>
        <location evidence="1">Membrane</location>
        <topology evidence="1">Multi-pass membrane protein</topology>
    </subcellularLocation>
</comment>
<dbReference type="GO" id="GO:0015513">
    <property type="term" value="F:high-affinity secondary active nitrite transmembrane transporter activity"/>
    <property type="evidence" value="ECO:0007669"/>
    <property type="project" value="TreeGrafter"/>
</dbReference>
<dbReference type="GO" id="GO:0010181">
    <property type="term" value="F:FMN binding"/>
    <property type="evidence" value="ECO:0007669"/>
    <property type="project" value="InterPro"/>
</dbReference>
<dbReference type="SUPFAM" id="SSF50475">
    <property type="entry name" value="FMN-binding split barrel"/>
    <property type="match status" value="1"/>
</dbReference>
<feature type="region of interest" description="Disordered" evidence="6">
    <location>
        <begin position="204"/>
        <end position="226"/>
    </location>
</feature>
<feature type="domain" description="Flavin reductase like" evidence="8">
    <location>
        <begin position="32"/>
        <end position="174"/>
    </location>
</feature>
<dbReference type="AlphaFoldDB" id="A0A1X6X201"/>
<gene>
    <name evidence="9" type="ORF">FM110_08600</name>
</gene>
<evidence type="ECO:0000256" key="3">
    <source>
        <dbReference type="ARBA" id="ARBA00022989"/>
    </source>
</evidence>